<dbReference type="InterPro" id="IPR011044">
    <property type="entry name" value="Quino_amine_DH_bsu"/>
</dbReference>
<gene>
    <name evidence="2" type="ORF">Q31a_14040</name>
</gene>
<evidence type="ECO:0000256" key="1">
    <source>
        <dbReference type="SAM" id="SignalP"/>
    </source>
</evidence>
<dbReference type="Proteomes" id="UP000318017">
    <property type="component" value="Chromosome"/>
</dbReference>
<organism evidence="2 3">
    <name type="scientific">Aureliella helgolandensis</name>
    <dbReference type="NCBI Taxonomy" id="2527968"/>
    <lineage>
        <taxon>Bacteria</taxon>
        <taxon>Pseudomonadati</taxon>
        <taxon>Planctomycetota</taxon>
        <taxon>Planctomycetia</taxon>
        <taxon>Pirellulales</taxon>
        <taxon>Pirellulaceae</taxon>
        <taxon>Aureliella</taxon>
    </lineage>
</organism>
<evidence type="ECO:0000313" key="2">
    <source>
        <dbReference type="EMBL" id="QDV23108.1"/>
    </source>
</evidence>
<feature type="signal peptide" evidence="1">
    <location>
        <begin position="1"/>
        <end position="34"/>
    </location>
</feature>
<dbReference type="EMBL" id="CP036298">
    <property type="protein sequence ID" value="QDV23108.1"/>
    <property type="molecule type" value="Genomic_DNA"/>
</dbReference>
<dbReference type="AlphaFoldDB" id="A0A518G3D9"/>
<sequence length="413" mass="44193" precursor="true">MSNSQQKLPCFRSLWQLGGIKSLLATALAFSALAESPVISHGEETLNPPGQIRIVGDGANGKLEVFDNSASYSQVVAMNERGAVLGVRELLGPEVGMRTLAYFYSEGERLLDMPQLEGYTNVEGQAVSNDGKVVGYASRAMGHRDGSLAAVVWDTQTGKISELGTLPNDHVSHAQDISQDGKRIVGYSTAAEAFKVRPCLWSWNETTEHWDVSALPTIEDSNPFLITGGTVISPDGKRIAACITFKIHPGNRFDSSLYAWNLSEKGEWLRQEVSAESGVMRDLNNRGEMAVSMGSNHGLVPVRVNLEGEITIIDLLPGDESGEARAITATGAIFGLSNDPAGPEGGPQAFVAKGSQAEVLKLHPSSLYSAAYAVNDRGQIAGLLDVEVPNENAGEGEPAVLEKTLGFRWTPKN</sequence>
<dbReference type="KEGG" id="ahel:Q31a_14040"/>
<protein>
    <submittedName>
        <fullName evidence="2">Uncharacterized protein</fullName>
    </submittedName>
</protein>
<dbReference type="SUPFAM" id="SSF50969">
    <property type="entry name" value="YVTN repeat-like/Quinoprotein amine dehydrogenase"/>
    <property type="match status" value="1"/>
</dbReference>
<dbReference type="OrthoDB" id="108960at2"/>
<keyword evidence="1" id="KW-0732">Signal</keyword>
<evidence type="ECO:0000313" key="3">
    <source>
        <dbReference type="Proteomes" id="UP000318017"/>
    </source>
</evidence>
<reference evidence="2 3" key="1">
    <citation type="submission" date="2019-02" db="EMBL/GenBank/DDBJ databases">
        <title>Deep-cultivation of Planctomycetes and their phenomic and genomic characterization uncovers novel biology.</title>
        <authorList>
            <person name="Wiegand S."/>
            <person name="Jogler M."/>
            <person name="Boedeker C."/>
            <person name="Pinto D."/>
            <person name="Vollmers J."/>
            <person name="Rivas-Marin E."/>
            <person name="Kohn T."/>
            <person name="Peeters S.H."/>
            <person name="Heuer A."/>
            <person name="Rast P."/>
            <person name="Oberbeckmann S."/>
            <person name="Bunk B."/>
            <person name="Jeske O."/>
            <person name="Meyerdierks A."/>
            <person name="Storesund J.E."/>
            <person name="Kallscheuer N."/>
            <person name="Luecker S."/>
            <person name="Lage O.M."/>
            <person name="Pohl T."/>
            <person name="Merkel B.J."/>
            <person name="Hornburger P."/>
            <person name="Mueller R.-W."/>
            <person name="Bruemmer F."/>
            <person name="Labrenz M."/>
            <person name="Spormann A.M."/>
            <person name="Op den Camp H."/>
            <person name="Overmann J."/>
            <person name="Amann R."/>
            <person name="Jetten M.S.M."/>
            <person name="Mascher T."/>
            <person name="Medema M.H."/>
            <person name="Devos D.P."/>
            <person name="Kaster A.-K."/>
            <person name="Ovreas L."/>
            <person name="Rohde M."/>
            <person name="Galperin M.Y."/>
            <person name="Jogler C."/>
        </authorList>
    </citation>
    <scope>NUCLEOTIDE SEQUENCE [LARGE SCALE GENOMIC DNA]</scope>
    <source>
        <strain evidence="2 3">Q31a</strain>
    </source>
</reference>
<accession>A0A518G3D9</accession>
<feature type="chain" id="PRO_5022154926" evidence="1">
    <location>
        <begin position="35"/>
        <end position="413"/>
    </location>
</feature>
<name>A0A518G3D9_9BACT</name>
<keyword evidence="3" id="KW-1185">Reference proteome</keyword>
<proteinExistence type="predicted"/>
<dbReference type="RefSeq" id="WP_145075646.1">
    <property type="nucleotide sequence ID" value="NZ_CP036298.1"/>
</dbReference>
<dbReference type="Gene3D" id="2.130.10.10">
    <property type="entry name" value="YVTN repeat-like/Quinoprotein amine dehydrogenase"/>
    <property type="match status" value="1"/>
</dbReference>
<dbReference type="InterPro" id="IPR015943">
    <property type="entry name" value="WD40/YVTN_repeat-like_dom_sf"/>
</dbReference>